<sequence length="476" mass="55882">MIILNLDNKSKIPLYIQIYTEIKKLIQTKILNANEKLPSKKDFIDYYNISQNTIQNALYLLLEEGYIFSIERKGYFVSDIENLIIQNVKVENKAKFKEKEKIHYDFSYSGVDKKSLARTIFKRITKDVYDEENEDLLFQGHIQGDLLLRKSICEYLSQSRGFKVDAEQIVISSGTEYLFYIIFKLFNNKIYGLENPCHKMFKELFLTNNISFKAISLDENGIVIDDLKKNNVNIAYVTPSHQFPTGAIMSISRRTELLNWANENPERYIVEDDYDSEFKYTGRPIPALKANDINDKVIYLGSFSKSISPAIRVSYLVLPKALLNIYQRELPYFICPVPTLNQKILYRFIKDGYFVKHINKMRTLYKKKREFLVNTIKAYSSKILNKEIQIQGADAGLHMVIKLNQKINEKLFLNECLENSLKLYSLEEYNIEEIHREKSYFLLGYANLTNKEIEEGILLLLKILKKYYIKKIDQKK</sequence>
<accession>A0AAD0ANC3</accession>
<dbReference type="InterPro" id="IPR015421">
    <property type="entry name" value="PyrdxlP-dep_Trfase_major"/>
</dbReference>
<evidence type="ECO:0000313" key="7">
    <source>
        <dbReference type="EMBL" id="ATV62671.1"/>
    </source>
</evidence>
<dbReference type="SUPFAM" id="SSF53383">
    <property type="entry name" value="PLP-dependent transferases"/>
    <property type="match status" value="1"/>
</dbReference>
<dbReference type="InterPro" id="IPR036388">
    <property type="entry name" value="WH-like_DNA-bd_sf"/>
</dbReference>
<dbReference type="RefSeq" id="WP_099988413.1">
    <property type="nucleotide sequence ID" value="NZ_CP024700.1"/>
</dbReference>
<protein>
    <submittedName>
        <fullName evidence="7">GntR family transcriptional regulator</fullName>
    </submittedName>
</protein>
<keyword evidence="3" id="KW-0805">Transcription regulation</keyword>
<dbReference type="GO" id="GO:0003677">
    <property type="term" value="F:DNA binding"/>
    <property type="evidence" value="ECO:0007669"/>
    <property type="project" value="UniProtKB-KW"/>
</dbReference>
<dbReference type="Pfam" id="PF00155">
    <property type="entry name" value="Aminotran_1_2"/>
    <property type="match status" value="1"/>
</dbReference>
<dbReference type="PANTHER" id="PTHR46577:SF1">
    <property type="entry name" value="HTH-TYPE TRANSCRIPTIONAL REGULATORY PROTEIN GABR"/>
    <property type="match status" value="1"/>
</dbReference>
<evidence type="ECO:0000256" key="2">
    <source>
        <dbReference type="ARBA" id="ARBA00022898"/>
    </source>
</evidence>
<dbReference type="Gene3D" id="3.40.640.10">
    <property type="entry name" value="Type I PLP-dependent aspartate aminotransferase-like (Major domain)"/>
    <property type="match status" value="1"/>
</dbReference>
<dbReference type="InterPro" id="IPR051446">
    <property type="entry name" value="HTH_trans_reg/aminotransferase"/>
</dbReference>
<dbReference type="CDD" id="cd07377">
    <property type="entry name" value="WHTH_GntR"/>
    <property type="match status" value="1"/>
</dbReference>
<dbReference type="GO" id="GO:0003700">
    <property type="term" value="F:DNA-binding transcription factor activity"/>
    <property type="evidence" value="ECO:0007669"/>
    <property type="project" value="InterPro"/>
</dbReference>
<evidence type="ECO:0000256" key="3">
    <source>
        <dbReference type="ARBA" id="ARBA00023015"/>
    </source>
</evidence>
<evidence type="ECO:0000256" key="1">
    <source>
        <dbReference type="ARBA" id="ARBA00005384"/>
    </source>
</evidence>
<dbReference type="PANTHER" id="PTHR46577">
    <property type="entry name" value="HTH-TYPE TRANSCRIPTIONAL REGULATORY PROTEIN GABR"/>
    <property type="match status" value="1"/>
</dbReference>
<keyword evidence="2" id="KW-0663">Pyridoxal phosphate</keyword>
<dbReference type="Pfam" id="PF00392">
    <property type="entry name" value="GntR"/>
    <property type="match status" value="1"/>
</dbReference>
<name>A0AAD0ANC3_9FUSO</name>
<comment type="similarity">
    <text evidence="1">In the C-terminal section; belongs to the class-I pyridoxal-phosphate-dependent aminotransferase family.</text>
</comment>
<dbReference type="SMART" id="SM00345">
    <property type="entry name" value="HTH_GNTR"/>
    <property type="match status" value="1"/>
</dbReference>
<dbReference type="CDD" id="cd00609">
    <property type="entry name" value="AAT_like"/>
    <property type="match status" value="1"/>
</dbReference>
<evidence type="ECO:0000313" key="8">
    <source>
        <dbReference type="Proteomes" id="UP000228552"/>
    </source>
</evidence>
<organism evidence="7 8">
    <name type="scientific">Fusobacterium pseudoperiodonticum</name>
    <dbReference type="NCBI Taxonomy" id="2663009"/>
    <lineage>
        <taxon>Bacteria</taxon>
        <taxon>Fusobacteriati</taxon>
        <taxon>Fusobacteriota</taxon>
        <taxon>Fusobacteriia</taxon>
        <taxon>Fusobacteriales</taxon>
        <taxon>Fusobacteriaceae</taxon>
        <taxon>Fusobacterium</taxon>
    </lineage>
</organism>
<dbReference type="PROSITE" id="PS50949">
    <property type="entry name" value="HTH_GNTR"/>
    <property type="match status" value="1"/>
</dbReference>
<feature type="domain" description="HTH gntR-type" evidence="6">
    <location>
        <begin position="12"/>
        <end position="80"/>
    </location>
</feature>
<proteinExistence type="inferred from homology"/>
<dbReference type="InterPro" id="IPR004839">
    <property type="entry name" value="Aminotransferase_I/II_large"/>
</dbReference>
<keyword evidence="4" id="KW-0238">DNA-binding</keyword>
<dbReference type="AlphaFoldDB" id="A0AAD0ANC3"/>
<dbReference type="EMBL" id="CP024700">
    <property type="protein sequence ID" value="ATV62671.1"/>
    <property type="molecule type" value="Genomic_DNA"/>
</dbReference>
<dbReference type="SUPFAM" id="SSF46785">
    <property type="entry name" value="Winged helix' DNA-binding domain"/>
    <property type="match status" value="1"/>
</dbReference>
<evidence type="ECO:0000256" key="5">
    <source>
        <dbReference type="ARBA" id="ARBA00023163"/>
    </source>
</evidence>
<evidence type="ECO:0000259" key="6">
    <source>
        <dbReference type="PROSITE" id="PS50949"/>
    </source>
</evidence>
<dbReference type="Gene3D" id="1.10.10.10">
    <property type="entry name" value="Winged helix-like DNA-binding domain superfamily/Winged helix DNA-binding domain"/>
    <property type="match status" value="1"/>
</dbReference>
<reference evidence="7 8" key="1">
    <citation type="submission" date="2017-11" db="EMBL/GenBank/DDBJ databases">
        <title>Genome sequencing of Fusobacterium periodonticum KCOM 1263.</title>
        <authorList>
            <person name="Kook J.-K."/>
            <person name="Park S.-N."/>
            <person name="Lim Y.K."/>
        </authorList>
    </citation>
    <scope>NUCLEOTIDE SEQUENCE [LARGE SCALE GENOMIC DNA]</scope>
    <source>
        <strain evidence="7 8">KCOM 1263</strain>
    </source>
</reference>
<keyword evidence="5" id="KW-0804">Transcription</keyword>
<dbReference type="InterPro" id="IPR036390">
    <property type="entry name" value="WH_DNA-bd_sf"/>
</dbReference>
<evidence type="ECO:0000256" key="4">
    <source>
        <dbReference type="ARBA" id="ARBA00023125"/>
    </source>
</evidence>
<dbReference type="InterPro" id="IPR000524">
    <property type="entry name" value="Tscrpt_reg_HTH_GntR"/>
</dbReference>
<dbReference type="GO" id="GO:0030170">
    <property type="term" value="F:pyridoxal phosphate binding"/>
    <property type="evidence" value="ECO:0007669"/>
    <property type="project" value="InterPro"/>
</dbReference>
<dbReference type="Proteomes" id="UP000228552">
    <property type="component" value="Chromosome"/>
</dbReference>
<gene>
    <name evidence="7" type="ORF">CTM74_13045</name>
</gene>
<keyword evidence="8" id="KW-1185">Reference proteome</keyword>
<dbReference type="InterPro" id="IPR015424">
    <property type="entry name" value="PyrdxlP-dep_Trfase"/>
</dbReference>